<protein>
    <submittedName>
        <fullName evidence="2">Uncharacterized protein</fullName>
    </submittedName>
</protein>
<dbReference type="EMBL" id="JACHMP010000001">
    <property type="protein sequence ID" value="MBB5822413.1"/>
    <property type="molecule type" value="Genomic_DNA"/>
</dbReference>
<feature type="region of interest" description="Disordered" evidence="1">
    <location>
        <begin position="1"/>
        <end position="43"/>
    </location>
</feature>
<evidence type="ECO:0000256" key="1">
    <source>
        <dbReference type="SAM" id="MobiDB-lite"/>
    </source>
</evidence>
<sequence length="43" mass="4313">MPGRVPDRAGPGKAEGGAESGNGRAESGTGLRDRCASAGRMLR</sequence>
<name>A0A7W9ILM4_9ACTN</name>
<keyword evidence="3" id="KW-1185">Reference proteome</keyword>
<reference evidence="2 3" key="1">
    <citation type="submission" date="2020-08" db="EMBL/GenBank/DDBJ databases">
        <title>Sequencing the genomes of 1000 actinobacteria strains.</title>
        <authorList>
            <person name="Klenk H.-P."/>
        </authorList>
    </citation>
    <scope>NUCLEOTIDE SEQUENCE [LARGE SCALE GENOMIC DNA]</scope>
    <source>
        <strain evidence="2 3">DSM 46887</strain>
    </source>
</reference>
<organism evidence="2 3">
    <name type="scientific">Streptosporangium becharense</name>
    <dbReference type="NCBI Taxonomy" id="1816182"/>
    <lineage>
        <taxon>Bacteria</taxon>
        <taxon>Bacillati</taxon>
        <taxon>Actinomycetota</taxon>
        <taxon>Actinomycetes</taxon>
        <taxon>Streptosporangiales</taxon>
        <taxon>Streptosporangiaceae</taxon>
        <taxon>Streptosporangium</taxon>
    </lineage>
</organism>
<comment type="caution">
    <text evidence="2">The sequence shown here is derived from an EMBL/GenBank/DDBJ whole genome shotgun (WGS) entry which is preliminary data.</text>
</comment>
<evidence type="ECO:0000313" key="2">
    <source>
        <dbReference type="EMBL" id="MBB5822413.1"/>
    </source>
</evidence>
<gene>
    <name evidence="2" type="ORF">F4562_005475</name>
</gene>
<dbReference type="Proteomes" id="UP000540685">
    <property type="component" value="Unassembled WGS sequence"/>
</dbReference>
<proteinExistence type="predicted"/>
<dbReference type="AlphaFoldDB" id="A0A7W9ILM4"/>
<evidence type="ECO:0000313" key="3">
    <source>
        <dbReference type="Proteomes" id="UP000540685"/>
    </source>
</evidence>
<accession>A0A7W9ILM4</accession>